<evidence type="ECO:0000313" key="1">
    <source>
        <dbReference type="EMBL" id="GFY50274.1"/>
    </source>
</evidence>
<dbReference type="EMBL" id="BMAV01007378">
    <property type="protein sequence ID" value="GFY50274.1"/>
    <property type="molecule type" value="Genomic_DNA"/>
</dbReference>
<dbReference type="Proteomes" id="UP000886998">
    <property type="component" value="Unassembled WGS sequence"/>
</dbReference>
<protein>
    <submittedName>
        <fullName evidence="1">Uncharacterized protein</fullName>
    </submittedName>
</protein>
<proteinExistence type="predicted"/>
<accession>A0A8X6XBP2</accession>
<evidence type="ECO:0000313" key="2">
    <source>
        <dbReference type="Proteomes" id="UP000886998"/>
    </source>
</evidence>
<organism evidence="1 2">
    <name type="scientific">Trichonephila inaurata madagascariensis</name>
    <dbReference type="NCBI Taxonomy" id="2747483"/>
    <lineage>
        <taxon>Eukaryota</taxon>
        <taxon>Metazoa</taxon>
        <taxon>Ecdysozoa</taxon>
        <taxon>Arthropoda</taxon>
        <taxon>Chelicerata</taxon>
        <taxon>Arachnida</taxon>
        <taxon>Araneae</taxon>
        <taxon>Araneomorphae</taxon>
        <taxon>Entelegynae</taxon>
        <taxon>Araneoidea</taxon>
        <taxon>Nephilidae</taxon>
        <taxon>Trichonephila</taxon>
        <taxon>Trichonephila inaurata</taxon>
    </lineage>
</organism>
<gene>
    <name evidence="1" type="ORF">TNIN_112441</name>
</gene>
<comment type="caution">
    <text evidence="1">The sequence shown here is derived from an EMBL/GenBank/DDBJ whole genome shotgun (WGS) entry which is preliminary data.</text>
</comment>
<name>A0A8X6XBP2_9ARAC</name>
<reference evidence="1" key="1">
    <citation type="submission" date="2020-08" db="EMBL/GenBank/DDBJ databases">
        <title>Multicomponent nature underlies the extraordinary mechanical properties of spider dragline silk.</title>
        <authorList>
            <person name="Kono N."/>
            <person name="Nakamura H."/>
            <person name="Mori M."/>
            <person name="Yoshida Y."/>
            <person name="Ohtoshi R."/>
            <person name="Malay A.D."/>
            <person name="Moran D.A.P."/>
            <person name="Tomita M."/>
            <person name="Numata K."/>
            <person name="Arakawa K."/>
        </authorList>
    </citation>
    <scope>NUCLEOTIDE SEQUENCE</scope>
</reference>
<keyword evidence="2" id="KW-1185">Reference proteome</keyword>
<dbReference type="AlphaFoldDB" id="A0A8X6XBP2"/>
<sequence length="118" mass="13298">MLRKWKGKLNSVRMDGLTSPFNRGLFGNGKKKNSVRMDRVRQKLFCFSPGHNVYGNGKGESVRMDGPWAQCYGNGKEKLNSVRMDRVRQKLFCLSPGHNVYGNGKEKLNSSNGRFAAV</sequence>